<dbReference type="GO" id="GO:0005829">
    <property type="term" value="C:cytosol"/>
    <property type="evidence" value="ECO:0007669"/>
    <property type="project" value="TreeGrafter"/>
</dbReference>
<evidence type="ECO:0000256" key="1">
    <source>
        <dbReference type="ARBA" id="ARBA00023239"/>
    </source>
</evidence>
<reference evidence="3" key="1">
    <citation type="journal article" date="2014" name="Int. J. Syst. Evol. Microbiol.">
        <title>Complete genome sequence of Corynebacterium casei LMG S-19264T (=DSM 44701T), isolated from a smear-ripened cheese.</title>
        <authorList>
            <consortium name="US DOE Joint Genome Institute (JGI-PGF)"/>
            <person name="Walter F."/>
            <person name="Albersmeier A."/>
            <person name="Kalinowski J."/>
            <person name="Ruckert C."/>
        </authorList>
    </citation>
    <scope>NUCLEOTIDE SEQUENCE</scope>
    <source>
        <strain evidence="3">CGMCC 1.16067</strain>
    </source>
</reference>
<dbReference type="Gene3D" id="3.20.20.140">
    <property type="entry name" value="Metal-dependent hydrolases"/>
    <property type="match status" value="1"/>
</dbReference>
<dbReference type="SUPFAM" id="SSF51556">
    <property type="entry name" value="Metallo-dependent hydrolases"/>
    <property type="match status" value="1"/>
</dbReference>
<dbReference type="GO" id="GO:0019748">
    <property type="term" value="P:secondary metabolic process"/>
    <property type="evidence" value="ECO:0007669"/>
    <property type="project" value="TreeGrafter"/>
</dbReference>
<proteinExistence type="predicted"/>
<name>A0A917F3L5_9ACTN</name>
<protein>
    <submittedName>
        <fullName evidence="3">Amidohydrolase</fullName>
    </submittedName>
</protein>
<dbReference type="Proteomes" id="UP000649179">
    <property type="component" value="Unassembled WGS sequence"/>
</dbReference>
<dbReference type="GO" id="GO:0016831">
    <property type="term" value="F:carboxy-lyase activity"/>
    <property type="evidence" value="ECO:0007669"/>
    <property type="project" value="InterPro"/>
</dbReference>
<comment type="caution">
    <text evidence="3">The sequence shown here is derived from an EMBL/GenBank/DDBJ whole genome shotgun (WGS) entry which is preliminary data.</text>
</comment>
<evidence type="ECO:0000259" key="2">
    <source>
        <dbReference type="Pfam" id="PF04909"/>
    </source>
</evidence>
<dbReference type="PANTHER" id="PTHR21240:SF30">
    <property type="entry name" value="AMIDOHYDROLASE-RELATED DOMAIN-CONTAINING PROTEIN-RELATED"/>
    <property type="match status" value="1"/>
</dbReference>
<dbReference type="InterPro" id="IPR006680">
    <property type="entry name" value="Amidohydro-rel"/>
</dbReference>
<reference evidence="3" key="2">
    <citation type="submission" date="2020-09" db="EMBL/GenBank/DDBJ databases">
        <authorList>
            <person name="Sun Q."/>
            <person name="Zhou Y."/>
        </authorList>
    </citation>
    <scope>NUCLEOTIDE SEQUENCE</scope>
    <source>
        <strain evidence="3">CGMCC 1.16067</strain>
    </source>
</reference>
<sequence>MIGVEEHAWTPELRDALLHWGGDDTVDLMSSQADVDARLRELGDERLRRMDRLGVDMQVLSVTTPGTQPLRAAEAVPLARDANDALLDATRRHPDRFAAFATLPTPDPDAAAIELDRVVRAGMVGAMLFPRTGEDQLDHPRFRPVFESAAELGVPIYLHPGVPPRAVRASLYDGFDPWVSMLLATGGWGWHAEAGVAVLRLILAGTFDRHPDLQVVLGHWGEQLVSFADRADLLSGAAGLERPVLEQVTDHVHVSAGGVMSHRMMRAALDVLGADRVMYGHDDPYGAGAAGQAGADSRGRYGGRDGARLFVEEAPLSDPDKARLAHVNAERLLGLAPVEEHS</sequence>
<evidence type="ECO:0000313" key="4">
    <source>
        <dbReference type="Proteomes" id="UP000649179"/>
    </source>
</evidence>
<evidence type="ECO:0000313" key="3">
    <source>
        <dbReference type="EMBL" id="GGF49847.1"/>
    </source>
</evidence>
<dbReference type="GO" id="GO:0016787">
    <property type="term" value="F:hydrolase activity"/>
    <property type="evidence" value="ECO:0007669"/>
    <property type="project" value="InterPro"/>
</dbReference>
<keyword evidence="4" id="KW-1185">Reference proteome</keyword>
<dbReference type="EMBL" id="BMKQ01000001">
    <property type="protein sequence ID" value="GGF49847.1"/>
    <property type="molecule type" value="Genomic_DNA"/>
</dbReference>
<dbReference type="InterPro" id="IPR032465">
    <property type="entry name" value="ACMSD"/>
</dbReference>
<keyword evidence="1" id="KW-0456">Lyase</keyword>
<dbReference type="Pfam" id="PF04909">
    <property type="entry name" value="Amidohydro_2"/>
    <property type="match status" value="1"/>
</dbReference>
<feature type="domain" description="Amidohydrolase-related" evidence="2">
    <location>
        <begin position="37"/>
        <end position="335"/>
    </location>
</feature>
<dbReference type="InterPro" id="IPR032466">
    <property type="entry name" value="Metal_Hydrolase"/>
</dbReference>
<organism evidence="3 4">
    <name type="scientific">Marmoricola endophyticus</name>
    <dbReference type="NCBI Taxonomy" id="2040280"/>
    <lineage>
        <taxon>Bacteria</taxon>
        <taxon>Bacillati</taxon>
        <taxon>Actinomycetota</taxon>
        <taxon>Actinomycetes</taxon>
        <taxon>Propionibacteriales</taxon>
        <taxon>Nocardioidaceae</taxon>
        <taxon>Marmoricola</taxon>
    </lineage>
</organism>
<gene>
    <name evidence="3" type="ORF">GCM10011519_24780</name>
</gene>
<accession>A0A917F3L5</accession>
<dbReference type="AlphaFoldDB" id="A0A917F3L5"/>
<dbReference type="PANTHER" id="PTHR21240">
    <property type="entry name" value="2-AMINO-3-CARBOXYLMUCONATE-6-SEMIALDEHYDE DECARBOXYLASE"/>
    <property type="match status" value="1"/>
</dbReference>